<dbReference type="SUPFAM" id="SSF55785">
    <property type="entry name" value="PYP-like sensor domain (PAS domain)"/>
    <property type="match status" value="3"/>
</dbReference>
<dbReference type="FunFam" id="3.20.20.450:FF:000001">
    <property type="entry name" value="Cyclic di-GMP phosphodiesterase yahA"/>
    <property type="match status" value="1"/>
</dbReference>
<evidence type="ECO:0000259" key="6">
    <source>
        <dbReference type="PROSITE" id="PS50887"/>
    </source>
</evidence>
<dbReference type="InterPro" id="IPR001610">
    <property type="entry name" value="PAC"/>
</dbReference>
<proteinExistence type="predicted"/>
<keyword evidence="2" id="KW-0812">Transmembrane</keyword>
<sequence>MSKPIASTVISMAWGGVAGLSCFLGLGCFLLFWLKLGQARQLLEQFNEQLEHLFQQYWFQLTILNRQLQEEVSLRQHLEQQLQQQKELISPQQSLPKCQDFEPELTIQLRQQSAVAQLGQWGLEGVDLSTLMDRAVALVSRVLEVKSCLILEVLPDDSALWLKAGVGWQAGCVRQATLGVGTHSWADYTLRSQASVLFEDARLETRFTIPPLLRDRHLTSGLSCAIPGKNKSFGILGVFSARYRVFGDRERNFLQAIASVLATAVARQQAEDELQLMKRAIEASSNGIIISDAIASKMPVVYVNSRFEQLTGYGKKDILGRNCRFLQGEETDQLSLEKLRKALSEGRECYTVLRNYRKDGSLFWNELHVAPVRNAQGHLTHFIGIQNDITKRKQLEETLRLVVEQTSSVTGTAFFRAIVSTLSSLLHVRYVGIAEPTTPNYERVRTIAFWDGEKFNEGFEFAMVGTPCETISGKRPILYSENVQAIFPEDDYLKEHNIESYWGIALFDTAGQRSGHLFLMDDKPLVPTEWSESLLQILIDRVSAELDRVRVENALRDEEARLRTILSATSDALLVVDTQGYVHFANPAAASLFGRSIEVLTGYWFGSIFVIGDMAEIEILQPTGKLILAEMRVEETLWDRQSAYLATLRDVTERRDAEAKLRESEEKYRHIVQTASEGILTTNADDKIAFANQQIAQMLGYQSDEMVGKTLLDFVDKTDRAMVETHLNRCQGEREEQYDFRLRCKDGSDLWVIISARPFFDSEGNYAGTLKMLTDITERKRVEAQLHHHAFYDPLTDLPNRSLFINRLKRTIRRSKRHGGYPFAVLFMDLDDFKVINNSLGHMVGDRFLIAIARRLEACLNSSDILARLGGDEFTILLEEVRDVGDAIALAKKIHKILQDPFEVDSREIFTNASIGIALSNSEYHYPEDFLRDADAAMYKAKALGKAQYAVFDREMHEKILGRLHLETDLRRAIERQELLVFYQPIVCLKTSNLLGFEALVRWQHPERGLISPTEFIAIAEETGLIISLDRWVLREACSQRVRWQSQFPHLPPLTISANLSSQQFKHPNLARQIQEILRQTRLDGRYLKLEITESLLMDSTQSAIQMLHQLRAMKIQLSIDDFGTGYSSFSYLHRLPVNTLKIDRSFIQQMNGHDSKSEIVKAIINLAHTLDMDTIAEGIETVAQFRQLEAMNCEYGQGYFFAKPLSSQGATALIAQSIPQERDRAS</sequence>
<dbReference type="PROSITE" id="PS50113">
    <property type="entry name" value="PAC"/>
    <property type="match status" value="3"/>
</dbReference>
<dbReference type="Pfam" id="PF00990">
    <property type="entry name" value="GGDEF"/>
    <property type="match status" value="1"/>
</dbReference>
<dbReference type="CDD" id="cd01949">
    <property type="entry name" value="GGDEF"/>
    <property type="match status" value="1"/>
</dbReference>
<feature type="domain" description="PAC" evidence="4">
    <location>
        <begin position="347"/>
        <end position="401"/>
    </location>
</feature>
<dbReference type="Proteomes" id="UP000654482">
    <property type="component" value="Unassembled WGS sequence"/>
</dbReference>
<dbReference type="PANTHER" id="PTHR44757:SF2">
    <property type="entry name" value="BIOFILM ARCHITECTURE MAINTENANCE PROTEIN MBAA"/>
    <property type="match status" value="1"/>
</dbReference>
<dbReference type="InterPro" id="IPR052155">
    <property type="entry name" value="Biofilm_reg_signaling"/>
</dbReference>
<protein>
    <submittedName>
        <fullName evidence="7">EAL domain-containing protein</fullName>
    </submittedName>
</protein>
<dbReference type="AlphaFoldDB" id="A0A8J7IWI8"/>
<dbReference type="InterPro" id="IPR003018">
    <property type="entry name" value="GAF"/>
</dbReference>
<dbReference type="InterPro" id="IPR000014">
    <property type="entry name" value="PAS"/>
</dbReference>
<dbReference type="PROSITE" id="PS50887">
    <property type="entry name" value="GGDEF"/>
    <property type="match status" value="1"/>
</dbReference>
<dbReference type="SUPFAM" id="SSF55073">
    <property type="entry name" value="Nucleotide cyclase"/>
    <property type="match status" value="1"/>
</dbReference>
<feature type="transmembrane region" description="Helical" evidence="2">
    <location>
        <begin position="12"/>
        <end position="34"/>
    </location>
</feature>
<dbReference type="SMART" id="SM00086">
    <property type="entry name" value="PAC"/>
    <property type="match status" value="3"/>
</dbReference>
<dbReference type="InterPro" id="IPR029016">
    <property type="entry name" value="GAF-like_dom_sf"/>
</dbReference>
<keyword evidence="2" id="KW-1133">Transmembrane helix</keyword>
<evidence type="ECO:0000259" key="3">
    <source>
        <dbReference type="PROSITE" id="PS50112"/>
    </source>
</evidence>
<dbReference type="InterPro" id="IPR035965">
    <property type="entry name" value="PAS-like_dom_sf"/>
</dbReference>
<evidence type="ECO:0000259" key="4">
    <source>
        <dbReference type="PROSITE" id="PS50113"/>
    </source>
</evidence>
<name>A0A8J7IWI8_9CYAN</name>
<feature type="domain" description="PAC" evidence="4">
    <location>
        <begin position="613"/>
        <end position="663"/>
    </location>
</feature>
<feature type="domain" description="GGDEF" evidence="6">
    <location>
        <begin position="821"/>
        <end position="954"/>
    </location>
</feature>
<dbReference type="Gene3D" id="3.30.70.270">
    <property type="match status" value="1"/>
</dbReference>
<feature type="domain" description="PAS" evidence="3">
    <location>
        <begin position="273"/>
        <end position="346"/>
    </location>
</feature>
<dbReference type="SMART" id="SM00267">
    <property type="entry name" value="GGDEF"/>
    <property type="match status" value="1"/>
</dbReference>
<dbReference type="SMART" id="SM00065">
    <property type="entry name" value="GAF"/>
    <property type="match status" value="2"/>
</dbReference>
<dbReference type="Gene3D" id="3.20.20.450">
    <property type="entry name" value="EAL domain"/>
    <property type="match status" value="1"/>
</dbReference>
<evidence type="ECO:0000313" key="8">
    <source>
        <dbReference type="Proteomes" id="UP000654482"/>
    </source>
</evidence>
<evidence type="ECO:0000256" key="1">
    <source>
        <dbReference type="SAM" id="Coils"/>
    </source>
</evidence>
<dbReference type="CDD" id="cd01948">
    <property type="entry name" value="EAL"/>
    <property type="match status" value="1"/>
</dbReference>
<dbReference type="PROSITE" id="PS50883">
    <property type="entry name" value="EAL"/>
    <property type="match status" value="1"/>
</dbReference>
<dbReference type="Pfam" id="PF13188">
    <property type="entry name" value="PAS_8"/>
    <property type="match status" value="1"/>
</dbReference>
<dbReference type="NCBIfam" id="TIGR00254">
    <property type="entry name" value="GGDEF"/>
    <property type="match status" value="1"/>
</dbReference>
<organism evidence="7 8">
    <name type="scientific">Lusitaniella coriacea LEGE 07157</name>
    <dbReference type="NCBI Taxonomy" id="945747"/>
    <lineage>
        <taxon>Bacteria</taxon>
        <taxon>Bacillati</taxon>
        <taxon>Cyanobacteriota</taxon>
        <taxon>Cyanophyceae</taxon>
        <taxon>Spirulinales</taxon>
        <taxon>Lusitaniellaceae</taxon>
        <taxon>Lusitaniella</taxon>
    </lineage>
</organism>
<dbReference type="PANTHER" id="PTHR44757">
    <property type="entry name" value="DIGUANYLATE CYCLASE DGCP"/>
    <property type="match status" value="1"/>
</dbReference>
<feature type="coiled-coil region" evidence="1">
    <location>
        <begin position="36"/>
        <end position="88"/>
    </location>
</feature>
<keyword evidence="8" id="KW-1185">Reference proteome</keyword>
<dbReference type="Gene3D" id="3.30.450.20">
    <property type="entry name" value="PAS domain"/>
    <property type="match status" value="4"/>
</dbReference>
<dbReference type="Pfam" id="PF00563">
    <property type="entry name" value="EAL"/>
    <property type="match status" value="1"/>
</dbReference>
<dbReference type="Pfam" id="PF01590">
    <property type="entry name" value="GAF"/>
    <property type="match status" value="1"/>
</dbReference>
<keyword evidence="1" id="KW-0175">Coiled coil</keyword>
<dbReference type="RefSeq" id="WP_194031480.1">
    <property type="nucleotide sequence ID" value="NZ_JADEWZ010000045.1"/>
</dbReference>
<dbReference type="SMART" id="SM00091">
    <property type="entry name" value="PAS"/>
    <property type="match status" value="3"/>
</dbReference>
<keyword evidence="2" id="KW-0472">Membrane</keyword>
<dbReference type="InterPro" id="IPR000700">
    <property type="entry name" value="PAS-assoc_C"/>
</dbReference>
<reference evidence="7" key="1">
    <citation type="submission" date="2020-10" db="EMBL/GenBank/DDBJ databases">
        <authorList>
            <person name="Castelo-Branco R."/>
            <person name="Eusebio N."/>
            <person name="Adriana R."/>
            <person name="Vieira A."/>
            <person name="Brugerolle De Fraissinette N."/>
            <person name="Rezende De Castro R."/>
            <person name="Schneider M.P."/>
            <person name="Vasconcelos V."/>
            <person name="Leao P.N."/>
        </authorList>
    </citation>
    <scope>NUCLEOTIDE SEQUENCE</scope>
    <source>
        <strain evidence="7">LEGE 07157</strain>
    </source>
</reference>
<dbReference type="EMBL" id="JADEWZ010000045">
    <property type="protein sequence ID" value="MBE9118397.1"/>
    <property type="molecule type" value="Genomic_DNA"/>
</dbReference>
<dbReference type="Gene3D" id="3.30.450.40">
    <property type="match status" value="1"/>
</dbReference>
<evidence type="ECO:0000256" key="2">
    <source>
        <dbReference type="SAM" id="Phobius"/>
    </source>
</evidence>
<dbReference type="InterPro" id="IPR000160">
    <property type="entry name" value="GGDEF_dom"/>
</dbReference>
<evidence type="ECO:0000313" key="7">
    <source>
        <dbReference type="EMBL" id="MBE9118397.1"/>
    </source>
</evidence>
<dbReference type="CDD" id="cd00130">
    <property type="entry name" value="PAS"/>
    <property type="match status" value="3"/>
</dbReference>
<dbReference type="SUPFAM" id="SSF55781">
    <property type="entry name" value="GAF domain-like"/>
    <property type="match status" value="2"/>
</dbReference>
<feature type="domain" description="PAC" evidence="4">
    <location>
        <begin position="736"/>
        <end position="788"/>
    </location>
</feature>
<dbReference type="Pfam" id="PF13426">
    <property type="entry name" value="PAS_9"/>
    <property type="match status" value="2"/>
</dbReference>
<feature type="domain" description="PAS" evidence="3">
    <location>
        <begin position="664"/>
        <end position="729"/>
    </location>
</feature>
<dbReference type="InterPro" id="IPR001633">
    <property type="entry name" value="EAL_dom"/>
</dbReference>
<dbReference type="PROSITE" id="PS51257">
    <property type="entry name" value="PROKAR_LIPOPROTEIN"/>
    <property type="match status" value="1"/>
</dbReference>
<comment type="caution">
    <text evidence="7">The sequence shown here is derived from an EMBL/GenBank/DDBJ whole genome shotgun (WGS) entry which is preliminary data.</text>
</comment>
<evidence type="ECO:0000259" key="5">
    <source>
        <dbReference type="PROSITE" id="PS50883"/>
    </source>
</evidence>
<dbReference type="PROSITE" id="PS50112">
    <property type="entry name" value="PAS"/>
    <property type="match status" value="3"/>
</dbReference>
<dbReference type="InterPro" id="IPR029787">
    <property type="entry name" value="Nucleotide_cyclase"/>
</dbReference>
<dbReference type="SMART" id="SM00052">
    <property type="entry name" value="EAL"/>
    <property type="match status" value="1"/>
</dbReference>
<accession>A0A8J7IWI8</accession>
<dbReference type="InterPro" id="IPR035919">
    <property type="entry name" value="EAL_sf"/>
</dbReference>
<dbReference type="InterPro" id="IPR043128">
    <property type="entry name" value="Rev_trsase/Diguanyl_cyclase"/>
</dbReference>
<gene>
    <name evidence="7" type="ORF">IQ249_21120</name>
</gene>
<dbReference type="NCBIfam" id="TIGR00229">
    <property type="entry name" value="sensory_box"/>
    <property type="match status" value="3"/>
</dbReference>
<dbReference type="SUPFAM" id="SSF141868">
    <property type="entry name" value="EAL domain-like"/>
    <property type="match status" value="1"/>
</dbReference>
<feature type="domain" description="EAL" evidence="5">
    <location>
        <begin position="963"/>
        <end position="1219"/>
    </location>
</feature>
<feature type="domain" description="PAS" evidence="3">
    <location>
        <begin position="558"/>
        <end position="602"/>
    </location>
</feature>